<keyword evidence="4" id="KW-1185">Reference proteome</keyword>
<keyword evidence="1 3" id="KW-0378">Hydrolase</keyword>
<dbReference type="SUPFAM" id="SSF53474">
    <property type="entry name" value="alpha/beta-Hydrolases"/>
    <property type="match status" value="1"/>
</dbReference>
<sequence length="287" mass="32162">MTIDPILEDLYNVRGAIPEFADIFALWDKRSNAFREKINSHLDLIYGTGPRAKLDIYPTREKGAALHVFIHGGYWQAMDKSQSNFLAEAFLDKGISVAMIGYDLCPDVALRDIVEEIRQGFAWLWHHADEYGYDRDRIQISGHSAGGHLVAILLTTDWVAYGLPKDISPIHSAIAISGLFDVSQLVQTSINNKLGLDFEEAIALSPLFMVRENICPLLLAVGDDESSAFHEQSDNLHEKWQDEAGLMERMTLSGHHHLSVVVELANPNSPLFKWGVNQLGINTKKRL</sequence>
<gene>
    <name evidence="3" type="ORF">ACFSKO_12655</name>
</gene>
<organism evidence="3 4">
    <name type="scientific">Kiloniella antarctica</name>
    <dbReference type="NCBI Taxonomy" id="1550907"/>
    <lineage>
        <taxon>Bacteria</taxon>
        <taxon>Pseudomonadati</taxon>
        <taxon>Pseudomonadota</taxon>
        <taxon>Alphaproteobacteria</taxon>
        <taxon>Rhodospirillales</taxon>
        <taxon>Kiloniellaceae</taxon>
        <taxon>Kiloniella</taxon>
    </lineage>
</organism>
<name>A0ABW5BM14_9PROT</name>
<dbReference type="PANTHER" id="PTHR48081:SF33">
    <property type="entry name" value="KYNURENINE FORMAMIDASE"/>
    <property type="match status" value="1"/>
</dbReference>
<comment type="caution">
    <text evidence="3">The sequence shown here is derived from an EMBL/GenBank/DDBJ whole genome shotgun (WGS) entry which is preliminary data.</text>
</comment>
<dbReference type="PANTHER" id="PTHR48081">
    <property type="entry name" value="AB HYDROLASE SUPERFAMILY PROTEIN C4A8.06C"/>
    <property type="match status" value="1"/>
</dbReference>
<feature type="domain" description="BD-FAE-like" evidence="2">
    <location>
        <begin position="54"/>
        <end position="239"/>
    </location>
</feature>
<evidence type="ECO:0000313" key="4">
    <source>
        <dbReference type="Proteomes" id="UP001597294"/>
    </source>
</evidence>
<dbReference type="EMBL" id="JBHUII010000004">
    <property type="protein sequence ID" value="MFD2206475.1"/>
    <property type="molecule type" value="Genomic_DNA"/>
</dbReference>
<dbReference type="Pfam" id="PF20434">
    <property type="entry name" value="BD-FAE"/>
    <property type="match status" value="1"/>
</dbReference>
<dbReference type="InterPro" id="IPR049492">
    <property type="entry name" value="BD-FAE-like_dom"/>
</dbReference>
<reference evidence="4" key="1">
    <citation type="journal article" date="2019" name="Int. J. Syst. Evol. Microbiol.">
        <title>The Global Catalogue of Microorganisms (GCM) 10K type strain sequencing project: providing services to taxonomists for standard genome sequencing and annotation.</title>
        <authorList>
            <consortium name="The Broad Institute Genomics Platform"/>
            <consortium name="The Broad Institute Genome Sequencing Center for Infectious Disease"/>
            <person name="Wu L."/>
            <person name="Ma J."/>
        </authorList>
    </citation>
    <scope>NUCLEOTIDE SEQUENCE [LARGE SCALE GENOMIC DNA]</scope>
    <source>
        <strain evidence="4">CGMCC 4.7192</strain>
    </source>
</reference>
<accession>A0ABW5BM14</accession>
<dbReference type="Gene3D" id="3.40.50.1820">
    <property type="entry name" value="alpha/beta hydrolase"/>
    <property type="match status" value="1"/>
</dbReference>
<dbReference type="InterPro" id="IPR029058">
    <property type="entry name" value="AB_hydrolase_fold"/>
</dbReference>
<evidence type="ECO:0000256" key="1">
    <source>
        <dbReference type="ARBA" id="ARBA00022801"/>
    </source>
</evidence>
<dbReference type="InterPro" id="IPR050300">
    <property type="entry name" value="GDXG_lipolytic_enzyme"/>
</dbReference>
<protein>
    <submittedName>
        <fullName evidence="3">Alpha/beta hydrolase</fullName>
    </submittedName>
</protein>
<proteinExistence type="predicted"/>
<dbReference type="RefSeq" id="WP_380252085.1">
    <property type="nucleotide sequence ID" value="NZ_JBHUII010000004.1"/>
</dbReference>
<dbReference type="Proteomes" id="UP001597294">
    <property type="component" value="Unassembled WGS sequence"/>
</dbReference>
<dbReference type="GO" id="GO:0016787">
    <property type="term" value="F:hydrolase activity"/>
    <property type="evidence" value="ECO:0007669"/>
    <property type="project" value="UniProtKB-KW"/>
</dbReference>
<evidence type="ECO:0000259" key="2">
    <source>
        <dbReference type="Pfam" id="PF20434"/>
    </source>
</evidence>
<evidence type="ECO:0000313" key="3">
    <source>
        <dbReference type="EMBL" id="MFD2206475.1"/>
    </source>
</evidence>